<evidence type="ECO:0000313" key="1">
    <source>
        <dbReference type="EMBL" id="AEW87268.1"/>
    </source>
</evidence>
<dbReference type="HOGENOM" id="CLU_2787772_0_0_10"/>
<proteinExistence type="predicted"/>
<accession>G8X9S0</accession>
<keyword evidence="2" id="KW-1185">Reference proteome</keyword>
<reference evidence="1 2" key="1">
    <citation type="journal article" date="2012" name="J. Bacteriol.">
        <title>Genome Sequence of the Fish Pathogen Flavobacterium columnare ATCC 49512.</title>
        <authorList>
            <person name="Tekedar H.C."/>
            <person name="Karsi A."/>
            <person name="Gillaspy A.F."/>
            <person name="Dyer D.W."/>
            <person name="Benton N.R."/>
            <person name="Zaitshik J."/>
            <person name="Vamenta S."/>
            <person name="Banes M.M."/>
            <person name="Gulsoy N."/>
            <person name="Aboko-Cole M."/>
            <person name="Waldbieser G.C."/>
            <person name="Lawrence M.L."/>
        </authorList>
    </citation>
    <scope>NUCLEOTIDE SEQUENCE [LARGE SCALE GENOMIC DNA]</scope>
    <source>
        <strain evidence="2">ATCC 49512 / CIP 103533 / TG 44/87</strain>
    </source>
</reference>
<organism evidence="1 2">
    <name type="scientific">Flavobacterium columnare (strain ATCC 49512 / CIP 103533 / TG 44/87)</name>
    <dbReference type="NCBI Taxonomy" id="1041826"/>
    <lineage>
        <taxon>Bacteria</taxon>
        <taxon>Pseudomonadati</taxon>
        <taxon>Bacteroidota</taxon>
        <taxon>Flavobacteriia</taxon>
        <taxon>Flavobacteriales</taxon>
        <taxon>Flavobacteriaceae</taxon>
        <taxon>Flavobacterium</taxon>
    </lineage>
</organism>
<protein>
    <submittedName>
        <fullName evidence="1">Uncharacterized protein</fullName>
    </submittedName>
</protein>
<name>G8X9S0_FLACA</name>
<dbReference type="AlphaFoldDB" id="G8X9S0"/>
<gene>
    <name evidence="1" type="ordered locus">FCOL_12345</name>
</gene>
<sequence>MLFILSFFSVLFGSAKVTPNVLALGEVGDLESLNFRLKTELCKYKTKFKLSLKPQSCQTPVTSSFFLI</sequence>
<dbReference type="EMBL" id="CP003222">
    <property type="protein sequence ID" value="AEW87268.1"/>
    <property type="molecule type" value="Genomic_DNA"/>
</dbReference>
<evidence type="ECO:0000313" key="2">
    <source>
        <dbReference type="Proteomes" id="UP000005638"/>
    </source>
</evidence>
<dbReference type="Proteomes" id="UP000005638">
    <property type="component" value="Chromosome"/>
</dbReference>
<dbReference type="KEGG" id="fco:FCOL_12345"/>